<feature type="region of interest" description="Disordered" evidence="1">
    <location>
        <begin position="1"/>
        <end position="32"/>
    </location>
</feature>
<feature type="region of interest" description="Disordered" evidence="1">
    <location>
        <begin position="51"/>
        <end position="90"/>
    </location>
</feature>
<protein>
    <submittedName>
        <fullName evidence="2">Uncharacterized protein</fullName>
    </submittedName>
</protein>
<name>A0ABS8VDB2_DATST</name>
<feature type="compositionally biased region" description="Basic and acidic residues" evidence="1">
    <location>
        <begin position="1"/>
        <end position="31"/>
    </location>
</feature>
<dbReference type="Proteomes" id="UP000823775">
    <property type="component" value="Unassembled WGS sequence"/>
</dbReference>
<accession>A0ABS8VDB2</accession>
<reference evidence="2 3" key="1">
    <citation type="journal article" date="2021" name="BMC Genomics">
        <title>Datura genome reveals duplications of psychoactive alkaloid biosynthetic genes and high mutation rate following tissue culture.</title>
        <authorList>
            <person name="Rajewski A."/>
            <person name="Carter-House D."/>
            <person name="Stajich J."/>
            <person name="Litt A."/>
        </authorList>
    </citation>
    <scope>NUCLEOTIDE SEQUENCE [LARGE SCALE GENOMIC DNA]</scope>
    <source>
        <strain evidence="2">AR-01</strain>
    </source>
</reference>
<gene>
    <name evidence="2" type="ORF">HAX54_033927</name>
</gene>
<proteinExistence type="predicted"/>
<comment type="caution">
    <text evidence="2">The sequence shown here is derived from an EMBL/GenBank/DDBJ whole genome shotgun (WGS) entry which is preliminary data.</text>
</comment>
<dbReference type="EMBL" id="JACEIK010004360">
    <property type="protein sequence ID" value="MCD9645191.1"/>
    <property type="molecule type" value="Genomic_DNA"/>
</dbReference>
<keyword evidence="3" id="KW-1185">Reference proteome</keyword>
<evidence type="ECO:0000256" key="1">
    <source>
        <dbReference type="SAM" id="MobiDB-lite"/>
    </source>
</evidence>
<evidence type="ECO:0000313" key="2">
    <source>
        <dbReference type="EMBL" id="MCD9645191.1"/>
    </source>
</evidence>
<feature type="compositionally biased region" description="Basic and acidic residues" evidence="1">
    <location>
        <begin position="51"/>
        <end position="71"/>
    </location>
</feature>
<evidence type="ECO:0000313" key="3">
    <source>
        <dbReference type="Proteomes" id="UP000823775"/>
    </source>
</evidence>
<organism evidence="2 3">
    <name type="scientific">Datura stramonium</name>
    <name type="common">Jimsonweed</name>
    <name type="synonym">Common thornapple</name>
    <dbReference type="NCBI Taxonomy" id="4076"/>
    <lineage>
        <taxon>Eukaryota</taxon>
        <taxon>Viridiplantae</taxon>
        <taxon>Streptophyta</taxon>
        <taxon>Embryophyta</taxon>
        <taxon>Tracheophyta</taxon>
        <taxon>Spermatophyta</taxon>
        <taxon>Magnoliopsida</taxon>
        <taxon>eudicotyledons</taxon>
        <taxon>Gunneridae</taxon>
        <taxon>Pentapetalae</taxon>
        <taxon>asterids</taxon>
        <taxon>lamiids</taxon>
        <taxon>Solanales</taxon>
        <taxon>Solanaceae</taxon>
        <taxon>Solanoideae</taxon>
        <taxon>Datureae</taxon>
        <taxon>Datura</taxon>
    </lineage>
</organism>
<sequence>MVELEKATDDVVEKKEEKIVESQPEEKKNAIDETTPAAVSVVEKKESVEEIKAEEKTGETIKPIEKEREGKVSAASEATDAAKPRQQGCC</sequence>